<feature type="compositionally biased region" description="Polar residues" evidence="1">
    <location>
        <begin position="40"/>
        <end position="52"/>
    </location>
</feature>
<protein>
    <submittedName>
        <fullName evidence="3">Flocculation protein FLO11-like</fullName>
    </submittedName>
</protein>
<accession>A0A6I9PFT0</accession>
<organism evidence="2 3">
    <name type="scientific">Notothenia coriiceps</name>
    <name type="common">black rockcod</name>
    <dbReference type="NCBI Taxonomy" id="8208"/>
    <lineage>
        <taxon>Eukaryota</taxon>
        <taxon>Metazoa</taxon>
        <taxon>Chordata</taxon>
        <taxon>Craniata</taxon>
        <taxon>Vertebrata</taxon>
        <taxon>Euteleostomi</taxon>
        <taxon>Actinopterygii</taxon>
        <taxon>Neopterygii</taxon>
        <taxon>Teleostei</taxon>
        <taxon>Neoteleostei</taxon>
        <taxon>Acanthomorphata</taxon>
        <taxon>Eupercaria</taxon>
        <taxon>Perciformes</taxon>
        <taxon>Notothenioidei</taxon>
        <taxon>Nototheniidae</taxon>
        <taxon>Notothenia</taxon>
    </lineage>
</organism>
<evidence type="ECO:0000256" key="1">
    <source>
        <dbReference type="SAM" id="MobiDB-lite"/>
    </source>
</evidence>
<keyword evidence="2" id="KW-1185">Reference proteome</keyword>
<dbReference type="RefSeq" id="XP_010789669.1">
    <property type="nucleotide sequence ID" value="XM_010791367.1"/>
</dbReference>
<dbReference type="KEGG" id="ncc:104962859"/>
<feature type="region of interest" description="Disordered" evidence="1">
    <location>
        <begin position="1"/>
        <end position="153"/>
    </location>
</feature>
<feature type="compositionally biased region" description="Polar residues" evidence="1">
    <location>
        <begin position="102"/>
        <end position="122"/>
    </location>
</feature>
<gene>
    <name evidence="3" type="primary">LOC104962859</name>
</gene>
<reference evidence="3" key="1">
    <citation type="submission" date="2025-08" db="UniProtKB">
        <authorList>
            <consortium name="RefSeq"/>
        </authorList>
    </citation>
    <scope>IDENTIFICATION</scope>
    <source>
        <tissue evidence="3">Muscle</tissue>
    </source>
</reference>
<dbReference type="AlphaFoldDB" id="A0A6I9PFT0"/>
<evidence type="ECO:0000313" key="2">
    <source>
        <dbReference type="Proteomes" id="UP000504611"/>
    </source>
</evidence>
<dbReference type="GeneID" id="104962859"/>
<evidence type="ECO:0000313" key="3">
    <source>
        <dbReference type="RefSeq" id="XP_010789669.1"/>
    </source>
</evidence>
<dbReference type="Proteomes" id="UP000504611">
    <property type="component" value="Unplaced"/>
</dbReference>
<sequence>MKRGNPNKKPSGAHWKRRRKGEEEKLQENRGALLKYLGNPTPTTAQPESTASLPVAGENASRLPVPSEPAATQSAGETLVPSTTTQSAACENASLPFPSEPAATQSAGETLIPSTTTQSAARDTTKAAAVDPADWPSMSDKVRTEFVSRGPYQ</sequence>
<name>A0A6I9PFT0_9TELE</name>
<feature type="non-terminal residue" evidence="3">
    <location>
        <position position="153"/>
    </location>
</feature>
<proteinExistence type="predicted"/>
<feature type="compositionally biased region" description="Polar residues" evidence="1">
    <location>
        <begin position="70"/>
        <end position="89"/>
    </location>
</feature>
<dbReference type="OrthoDB" id="1750591at2759"/>